<name>A0A0L6VLJ0_9BASI</name>
<evidence type="ECO:0000313" key="3">
    <source>
        <dbReference type="Proteomes" id="UP000037035"/>
    </source>
</evidence>
<accession>A0A0L6VLJ0</accession>
<protein>
    <submittedName>
        <fullName evidence="2">Uncharacterized protein</fullName>
    </submittedName>
</protein>
<feature type="region of interest" description="Disordered" evidence="1">
    <location>
        <begin position="1"/>
        <end position="115"/>
    </location>
</feature>
<dbReference type="AlphaFoldDB" id="A0A0L6VLJ0"/>
<evidence type="ECO:0000313" key="2">
    <source>
        <dbReference type="EMBL" id="KNZ61574.1"/>
    </source>
</evidence>
<organism evidence="2 3">
    <name type="scientific">Puccinia sorghi</name>
    <dbReference type="NCBI Taxonomy" id="27349"/>
    <lineage>
        <taxon>Eukaryota</taxon>
        <taxon>Fungi</taxon>
        <taxon>Dikarya</taxon>
        <taxon>Basidiomycota</taxon>
        <taxon>Pucciniomycotina</taxon>
        <taxon>Pucciniomycetes</taxon>
        <taxon>Pucciniales</taxon>
        <taxon>Pucciniaceae</taxon>
        <taxon>Puccinia</taxon>
    </lineage>
</organism>
<proteinExistence type="predicted"/>
<sequence length="115" mass="12795">MSSINPNSYVVHAETENEEDMLATDPIDLEHIPGLSHSTDQPRPDSENAWSTMKRQATERILNSHPDVIRRLPDYMPDHSRPRAPVPETYKGKAHADPPPRTPTPGASFNPPLPG</sequence>
<dbReference type="Proteomes" id="UP000037035">
    <property type="component" value="Unassembled WGS sequence"/>
</dbReference>
<keyword evidence="3" id="KW-1185">Reference proteome</keyword>
<comment type="caution">
    <text evidence="2">The sequence shown here is derived from an EMBL/GenBank/DDBJ whole genome shotgun (WGS) entry which is preliminary data.</text>
</comment>
<reference evidence="2 3" key="1">
    <citation type="submission" date="2015-08" db="EMBL/GenBank/DDBJ databases">
        <title>Next Generation Sequencing and Analysis of the Genome of Puccinia sorghi L Schw, the Causal Agent of Maize Common Rust.</title>
        <authorList>
            <person name="Rochi L."/>
            <person name="Burguener G."/>
            <person name="Darino M."/>
            <person name="Turjanski A."/>
            <person name="Kreff E."/>
            <person name="Dieguez M.J."/>
            <person name="Sacco F."/>
        </authorList>
    </citation>
    <scope>NUCLEOTIDE SEQUENCE [LARGE SCALE GENOMIC DNA]</scope>
    <source>
        <strain evidence="2 3">RO10H11247</strain>
    </source>
</reference>
<dbReference type="VEuPathDB" id="FungiDB:VP01_1383g7"/>
<evidence type="ECO:0000256" key="1">
    <source>
        <dbReference type="SAM" id="MobiDB-lite"/>
    </source>
</evidence>
<dbReference type="EMBL" id="LAVV01004265">
    <property type="protein sequence ID" value="KNZ61574.1"/>
    <property type="molecule type" value="Genomic_DNA"/>
</dbReference>
<feature type="compositionally biased region" description="Basic and acidic residues" evidence="1">
    <location>
        <begin position="67"/>
        <end position="81"/>
    </location>
</feature>
<gene>
    <name evidence="2" type="ORF">VP01_1383g7</name>
</gene>